<evidence type="ECO:0000256" key="3">
    <source>
        <dbReference type="ARBA" id="ARBA00022475"/>
    </source>
</evidence>
<dbReference type="GO" id="GO:0005886">
    <property type="term" value="C:plasma membrane"/>
    <property type="evidence" value="ECO:0007669"/>
    <property type="project" value="UniProtKB-SubCell"/>
</dbReference>
<evidence type="ECO:0000313" key="9">
    <source>
        <dbReference type="EMBL" id="GCC28746.1"/>
    </source>
</evidence>
<proteinExistence type="inferred from homology"/>
<dbReference type="PANTHER" id="PTHR17601">
    <property type="entry name" value="RAFTLIN-RELATED"/>
    <property type="match status" value="1"/>
</dbReference>
<evidence type="ECO:0000313" key="10">
    <source>
        <dbReference type="Proteomes" id="UP000287033"/>
    </source>
</evidence>
<dbReference type="AlphaFoldDB" id="A0A401SEB2"/>
<dbReference type="PANTHER" id="PTHR17601:SF1">
    <property type="entry name" value="RAFTLIN-2"/>
    <property type="match status" value="1"/>
</dbReference>
<feature type="compositionally biased region" description="Polar residues" evidence="8">
    <location>
        <begin position="509"/>
        <end position="520"/>
    </location>
</feature>
<evidence type="ECO:0008006" key="11">
    <source>
        <dbReference type="Google" id="ProtNLM"/>
    </source>
</evidence>
<feature type="compositionally biased region" description="Basic and acidic residues" evidence="8">
    <location>
        <begin position="477"/>
        <end position="486"/>
    </location>
</feature>
<dbReference type="Proteomes" id="UP000287033">
    <property type="component" value="Unassembled WGS sequence"/>
</dbReference>
<evidence type="ECO:0000256" key="2">
    <source>
        <dbReference type="ARBA" id="ARBA00006390"/>
    </source>
</evidence>
<keyword evidence="6" id="KW-0564">Palmitate</keyword>
<organism evidence="9 10">
    <name type="scientific">Chiloscyllium punctatum</name>
    <name type="common">Brownbanded bambooshark</name>
    <name type="synonym">Hemiscyllium punctatum</name>
    <dbReference type="NCBI Taxonomy" id="137246"/>
    <lineage>
        <taxon>Eukaryota</taxon>
        <taxon>Metazoa</taxon>
        <taxon>Chordata</taxon>
        <taxon>Craniata</taxon>
        <taxon>Vertebrata</taxon>
        <taxon>Chondrichthyes</taxon>
        <taxon>Elasmobranchii</taxon>
        <taxon>Galeomorphii</taxon>
        <taxon>Galeoidea</taxon>
        <taxon>Orectolobiformes</taxon>
        <taxon>Hemiscylliidae</taxon>
        <taxon>Chiloscyllium</taxon>
    </lineage>
</organism>
<keyword evidence="5" id="KW-0472">Membrane</keyword>
<evidence type="ECO:0000256" key="4">
    <source>
        <dbReference type="ARBA" id="ARBA00022707"/>
    </source>
</evidence>
<evidence type="ECO:0000256" key="6">
    <source>
        <dbReference type="ARBA" id="ARBA00023139"/>
    </source>
</evidence>
<comment type="caution">
    <text evidence="9">The sequence shown here is derived from an EMBL/GenBank/DDBJ whole genome shotgun (WGS) entry which is preliminary data.</text>
</comment>
<dbReference type="EMBL" id="BEZZ01000217">
    <property type="protein sequence ID" value="GCC28746.1"/>
    <property type="molecule type" value="Genomic_DNA"/>
</dbReference>
<gene>
    <name evidence="9" type="ORF">chiPu_0007180</name>
</gene>
<comment type="subcellular location">
    <subcellularLocation>
        <location evidence="1">Cell membrane</location>
        <topology evidence="1">Lipid-anchor</topology>
    </subcellularLocation>
</comment>
<dbReference type="Pfam" id="PF15250">
    <property type="entry name" value="Raftlin"/>
    <property type="match status" value="1"/>
</dbReference>
<keyword evidence="7" id="KW-0449">Lipoprotein</keyword>
<keyword evidence="4" id="KW-0519">Myristate</keyword>
<dbReference type="InterPro" id="IPR028169">
    <property type="entry name" value="Raftlin"/>
</dbReference>
<evidence type="ECO:0000256" key="8">
    <source>
        <dbReference type="SAM" id="MobiDB-lite"/>
    </source>
</evidence>
<name>A0A401SEB2_CHIPU</name>
<comment type="similarity">
    <text evidence="2">Belongs to the raftlin family.</text>
</comment>
<accession>A0A401SEB2</accession>
<evidence type="ECO:0000256" key="5">
    <source>
        <dbReference type="ARBA" id="ARBA00023136"/>
    </source>
</evidence>
<dbReference type="STRING" id="137246.A0A401SEB2"/>
<evidence type="ECO:0000256" key="7">
    <source>
        <dbReference type="ARBA" id="ARBA00023288"/>
    </source>
</evidence>
<evidence type="ECO:0000256" key="1">
    <source>
        <dbReference type="ARBA" id="ARBA00004193"/>
    </source>
</evidence>
<feature type="compositionally biased region" description="Polar residues" evidence="8">
    <location>
        <begin position="488"/>
        <end position="497"/>
    </location>
</feature>
<feature type="region of interest" description="Disordered" evidence="8">
    <location>
        <begin position="477"/>
        <end position="534"/>
    </location>
</feature>
<dbReference type="OrthoDB" id="9942562at2759"/>
<reference evidence="9 10" key="1">
    <citation type="journal article" date="2018" name="Nat. Ecol. Evol.">
        <title>Shark genomes provide insights into elasmobranch evolution and the origin of vertebrates.</title>
        <authorList>
            <person name="Hara Y"/>
            <person name="Yamaguchi K"/>
            <person name="Onimaru K"/>
            <person name="Kadota M"/>
            <person name="Koyanagi M"/>
            <person name="Keeley SD"/>
            <person name="Tatsumi K"/>
            <person name="Tanaka K"/>
            <person name="Motone F"/>
            <person name="Kageyama Y"/>
            <person name="Nozu R"/>
            <person name="Adachi N"/>
            <person name="Nishimura O"/>
            <person name="Nakagawa R"/>
            <person name="Tanegashima C"/>
            <person name="Kiyatake I"/>
            <person name="Matsumoto R"/>
            <person name="Murakumo K"/>
            <person name="Nishida K"/>
            <person name="Terakita A"/>
            <person name="Kuratani S"/>
            <person name="Sato K"/>
            <person name="Hyodo S Kuraku.S."/>
        </authorList>
    </citation>
    <scope>NUCLEOTIDE SEQUENCE [LARGE SCALE GENOMIC DNA]</scope>
</reference>
<protein>
    <recommendedName>
        <fullName evidence="11">Raftlin-2</fullName>
    </recommendedName>
</protein>
<keyword evidence="3" id="KW-1003">Cell membrane</keyword>
<sequence length="554" mass="62819">MILVYNHFGTFYFRVSICCLDSHLTASRVFLHIADSAMGCGLRKLEESDDSSPGKIFSTLKRPQVETKTDISYEYLLLDFTLDIGSSNPDVIKIPSLLDLNYKLEAYYKRGYFVATIHPTILSVGQRKRSPLSYIYRVILTKIRSSIKKSEQGEPRHSKLVVEEWSVSNQTLSIDVVKGLLDKVNDLTKKGMKFVGFLNPLSTQSKACNGTKLSRELVADLGQDVDFKLPDQRKQNPDNHIKCSEEIFNKKPMEFAMEKEHSCNKVTDVLENGPAPEKDLLHGREKRIGNETCPCSQPKEDFKLFAVFNVSDEDFSERSYHEGNVSLRVARKGQTICTLEADWLEITTSYYKSGMSLVDSFVVWETMKGDYLSKSVDGMFIYEEHHLRCFESSKIPNDAIVVEQWTVIEGCEVKTDYGPLLHTLAEFGWLVTCVLATPIIRHDSEGNLATKQVIFLQRPAITYNDLHLETLEKRSTRQTKVSERTKNWNRNVGVTTGKNKHSETKSPEDSCTTSGTNSHQYGDISGMSRTDSVFKDLDDGQLDQEEETPQVTCI</sequence>
<dbReference type="OMA" id="SWTYQEG"/>
<keyword evidence="10" id="KW-1185">Reference proteome</keyword>